<gene>
    <name evidence="4" type="ORF">HNQ03_001894</name>
</gene>
<keyword evidence="5" id="KW-1185">Reference proteome</keyword>
<sequence>MNFENLEIKVEDLPDFEKVEFKSISKKYLYVIFFNWTIIAIVVFTGSLIVNFFQRQLFGSYFKYILGFLVFFLILNFILSYFGFFKKKYAIRNQDVIFQSGLIKTTTIIIPFNRIQHVSLEEGWLSRVLDLKAISIFTAGQSGGDIKIPGLDNEVSLKINQLILNKIEDEVSEEKSEEKSSEIDGLETDEQSEIIFENRKDEI</sequence>
<feature type="transmembrane region" description="Helical" evidence="2">
    <location>
        <begin position="61"/>
        <end position="84"/>
    </location>
</feature>
<dbReference type="InterPro" id="IPR005182">
    <property type="entry name" value="YdbS-like_PH"/>
</dbReference>
<dbReference type="PANTHER" id="PTHR34473:SF2">
    <property type="entry name" value="UPF0699 TRANSMEMBRANE PROTEIN YDBT"/>
    <property type="match status" value="1"/>
</dbReference>
<evidence type="ECO:0000256" key="1">
    <source>
        <dbReference type="SAM" id="MobiDB-lite"/>
    </source>
</evidence>
<evidence type="ECO:0000256" key="2">
    <source>
        <dbReference type="SAM" id="Phobius"/>
    </source>
</evidence>
<dbReference type="EMBL" id="JABSNO010000012">
    <property type="protein sequence ID" value="NRS92814.1"/>
    <property type="molecule type" value="Genomic_DNA"/>
</dbReference>
<dbReference type="RefSeq" id="WP_173779401.1">
    <property type="nucleotide sequence ID" value="NZ_JABSNO010000012.1"/>
</dbReference>
<evidence type="ECO:0000259" key="3">
    <source>
        <dbReference type="Pfam" id="PF03703"/>
    </source>
</evidence>
<organism evidence="4 5">
    <name type="scientific">Frigoriflavimonas asaccharolytica</name>
    <dbReference type="NCBI Taxonomy" id="2735899"/>
    <lineage>
        <taxon>Bacteria</taxon>
        <taxon>Pseudomonadati</taxon>
        <taxon>Bacteroidota</taxon>
        <taxon>Flavobacteriia</taxon>
        <taxon>Flavobacteriales</taxon>
        <taxon>Weeksellaceae</taxon>
        <taxon>Frigoriflavimonas</taxon>
    </lineage>
</organism>
<comment type="caution">
    <text evidence="4">The sequence shown here is derived from an EMBL/GenBank/DDBJ whole genome shotgun (WGS) entry which is preliminary data.</text>
</comment>
<keyword evidence="2" id="KW-0812">Transmembrane</keyword>
<dbReference type="AlphaFoldDB" id="A0A8J8G7N2"/>
<proteinExistence type="predicted"/>
<feature type="compositionally biased region" description="Basic and acidic residues" evidence="1">
    <location>
        <begin position="170"/>
        <end position="182"/>
    </location>
</feature>
<evidence type="ECO:0000313" key="4">
    <source>
        <dbReference type="EMBL" id="NRS92814.1"/>
    </source>
</evidence>
<keyword evidence="2" id="KW-1133">Transmembrane helix</keyword>
<feature type="transmembrane region" description="Helical" evidence="2">
    <location>
        <begin position="28"/>
        <end position="49"/>
    </location>
</feature>
<reference evidence="4" key="1">
    <citation type="submission" date="2020-05" db="EMBL/GenBank/DDBJ databases">
        <title>Genomic Encyclopedia of Type Strains, Phase IV (KMG-V): Genome sequencing to study the core and pangenomes of soil and plant-associated prokaryotes.</title>
        <authorList>
            <person name="Whitman W."/>
        </authorList>
    </citation>
    <scope>NUCLEOTIDE SEQUENCE</scope>
    <source>
        <strain evidence="4">16F</strain>
    </source>
</reference>
<dbReference type="Pfam" id="PF03703">
    <property type="entry name" value="bPH_2"/>
    <property type="match status" value="1"/>
</dbReference>
<keyword evidence="2" id="KW-0472">Membrane</keyword>
<evidence type="ECO:0000313" key="5">
    <source>
        <dbReference type="Proteomes" id="UP000610746"/>
    </source>
</evidence>
<feature type="domain" description="YdbS-like PH" evidence="3">
    <location>
        <begin position="87"/>
        <end position="155"/>
    </location>
</feature>
<dbReference type="Proteomes" id="UP000610746">
    <property type="component" value="Unassembled WGS sequence"/>
</dbReference>
<accession>A0A8J8G7N2</accession>
<protein>
    <recommendedName>
        <fullName evidence="3">YdbS-like PH domain-containing protein</fullName>
    </recommendedName>
</protein>
<name>A0A8J8G7N2_9FLAO</name>
<feature type="region of interest" description="Disordered" evidence="1">
    <location>
        <begin position="170"/>
        <end position="192"/>
    </location>
</feature>
<dbReference type="PANTHER" id="PTHR34473">
    <property type="entry name" value="UPF0699 TRANSMEMBRANE PROTEIN YDBS"/>
    <property type="match status" value="1"/>
</dbReference>